<organism evidence="2">
    <name type="scientific">Tanacetum cinerariifolium</name>
    <name type="common">Dalmatian daisy</name>
    <name type="synonym">Chrysanthemum cinerariifolium</name>
    <dbReference type="NCBI Taxonomy" id="118510"/>
    <lineage>
        <taxon>Eukaryota</taxon>
        <taxon>Viridiplantae</taxon>
        <taxon>Streptophyta</taxon>
        <taxon>Embryophyta</taxon>
        <taxon>Tracheophyta</taxon>
        <taxon>Spermatophyta</taxon>
        <taxon>Magnoliopsida</taxon>
        <taxon>eudicotyledons</taxon>
        <taxon>Gunneridae</taxon>
        <taxon>Pentapetalae</taxon>
        <taxon>asterids</taxon>
        <taxon>campanulids</taxon>
        <taxon>Asterales</taxon>
        <taxon>Asteraceae</taxon>
        <taxon>Asteroideae</taxon>
        <taxon>Anthemideae</taxon>
        <taxon>Anthemidinae</taxon>
        <taxon>Tanacetum</taxon>
    </lineage>
</organism>
<proteinExistence type="predicted"/>
<gene>
    <name evidence="2" type="ORF">Tci_617624</name>
</gene>
<dbReference type="EMBL" id="BKCJ010427309">
    <property type="protein sequence ID" value="GFA45652.1"/>
    <property type="molecule type" value="Genomic_DNA"/>
</dbReference>
<comment type="caution">
    <text evidence="2">The sequence shown here is derived from an EMBL/GenBank/DDBJ whole genome shotgun (WGS) entry which is preliminary data.</text>
</comment>
<evidence type="ECO:0000313" key="2">
    <source>
        <dbReference type="EMBL" id="GFA45652.1"/>
    </source>
</evidence>
<feature type="non-terminal residue" evidence="2">
    <location>
        <position position="1"/>
    </location>
</feature>
<accession>A0A699JN89</accession>
<reference evidence="2" key="1">
    <citation type="journal article" date="2019" name="Sci. Rep.">
        <title>Draft genome of Tanacetum cinerariifolium, the natural source of mosquito coil.</title>
        <authorList>
            <person name="Yamashiro T."/>
            <person name="Shiraishi A."/>
            <person name="Satake H."/>
            <person name="Nakayama K."/>
        </authorList>
    </citation>
    <scope>NUCLEOTIDE SEQUENCE</scope>
</reference>
<protein>
    <recommendedName>
        <fullName evidence="1">Retrovirus-related Pol polyprotein from transposon TNT 1-94-like beta-barrel domain-containing protein</fullName>
    </recommendedName>
</protein>
<name>A0A699JN89_TANCI</name>
<feature type="domain" description="Retrovirus-related Pol polyprotein from transposon TNT 1-94-like beta-barrel" evidence="1">
    <location>
        <begin position="12"/>
        <end position="60"/>
    </location>
</feature>
<dbReference type="AlphaFoldDB" id="A0A699JN89"/>
<dbReference type="Pfam" id="PF22936">
    <property type="entry name" value="Pol_BBD"/>
    <property type="match status" value="1"/>
</dbReference>
<dbReference type="InterPro" id="IPR054722">
    <property type="entry name" value="PolX-like_BBD"/>
</dbReference>
<evidence type="ECO:0000259" key="1">
    <source>
        <dbReference type="Pfam" id="PF22936"/>
    </source>
</evidence>
<sequence length="97" mass="10302">GAPQDALKDHGYFDSGCSKHMIGNISYLTNFKEHNGWYVAFGGGAKGGKIIGKSTIRTALTGVAALEELCLVVLIGTMPDLVKTAVGAKFLLELEKF</sequence>